<dbReference type="SUPFAM" id="SSF53474">
    <property type="entry name" value="alpha/beta-Hydrolases"/>
    <property type="match status" value="1"/>
</dbReference>
<feature type="domain" description="Partial AB-hydrolase lipase" evidence="2">
    <location>
        <begin position="61"/>
        <end position="118"/>
    </location>
</feature>
<gene>
    <name evidence="3" type="ORF">TCEB3V08_LOCUS10646</name>
</gene>
<dbReference type="EMBL" id="OC321859">
    <property type="protein sequence ID" value="CAD7410797.1"/>
    <property type="molecule type" value="Genomic_DNA"/>
</dbReference>
<feature type="chain" id="PRO_5030716974" description="Partial AB-hydrolase lipase domain-containing protein" evidence="1">
    <location>
        <begin position="21"/>
        <end position="156"/>
    </location>
</feature>
<dbReference type="InterPro" id="IPR029058">
    <property type="entry name" value="AB_hydrolase_fold"/>
</dbReference>
<dbReference type="Gene3D" id="3.40.50.1820">
    <property type="entry name" value="alpha/beta hydrolase"/>
    <property type="match status" value="1"/>
</dbReference>
<reference evidence="3" key="1">
    <citation type="submission" date="2020-11" db="EMBL/GenBank/DDBJ databases">
        <authorList>
            <person name="Tran Van P."/>
        </authorList>
    </citation>
    <scope>NUCLEOTIDE SEQUENCE</scope>
</reference>
<proteinExistence type="predicted"/>
<name>A0A7R9DBU2_TIMCR</name>
<accession>A0A7R9DBU2</accession>
<feature type="signal peptide" evidence="1">
    <location>
        <begin position="1"/>
        <end position="20"/>
    </location>
</feature>
<evidence type="ECO:0000313" key="3">
    <source>
        <dbReference type="EMBL" id="CAD7410797.1"/>
    </source>
</evidence>
<dbReference type="AlphaFoldDB" id="A0A7R9DBU2"/>
<evidence type="ECO:0000259" key="2">
    <source>
        <dbReference type="Pfam" id="PF04083"/>
    </source>
</evidence>
<dbReference type="Pfam" id="PF04083">
    <property type="entry name" value="Abhydro_lipase"/>
    <property type="match status" value="1"/>
</dbReference>
<organism evidence="3">
    <name type="scientific">Timema cristinae</name>
    <name type="common">Walking stick</name>
    <dbReference type="NCBI Taxonomy" id="61476"/>
    <lineage>
        <taxon>Eukaryota</taxon>
        <taxon>Metazoa</taxon>
        <taxon>Ecdysozoa</taxon>
        <taxon>Arthropoda</taxon>
        <taxon>Hexapoda</taxon>
        <taxon>Insecta</taxon>
        <taxon>Pterygota</taxon>
        <taxon>Neoptera</taxon>
        <taxon>Polyneoptera</taxon>
        <taxon>Phasmatodea</taxon>
        <taxon>Timematodea</taxon>
        <taxon>Timematoidea</taxon>
        <taxon>Timematidae</taxon>
        <taxon>Timema</taxon>
    </lineage>
</organism>
<keyword evidence="1" id="KW-0732">Signal</keyword>
<dbReference type="InterPro" id="IPR006693">
    <property type="entry name" value="AB_hydrolase_lipase"/>
</dbReference>
<dbReference type="GO" id="GO:0006629">
    <property type="term" value="P:lipid metabolic process"/>
    <property type="evidence" value="ECO:0007669"/>
    <property type="project" value="InterPro"/>
</dbReference>
<evidence type="ECO:0000256" key="1">
    <source>
        <dbReference type="SAM" id="SignalP"/>
    </source>
</evidence>
<sequence>MGSNILIVALTLCSVASSWGWREGSVVSEELFATANPDAYLTAHECEVFSPGKSVIVLQPELIAKKGYPAETHTVTTEDGYILTLHRIPYGKSGPSNNRPAVFVQHGLLCSSDAWVIMEPEKSLDVLALKATALIPTGQEAPSLPLSAGLRMFLFW</sequence>
<protein>
    <recommendedName>
        <fullName evidence="2">Partial AB-hydrolase lipase domain-containing protein</fullName>
    </recommendedName>
</protein>
<dbReference type="PANTHER" id="PTHR11005">
    <property type="entry name" value="LYSOSOMAL ACID LIPASE-RELATED"/>
    <property type="match status" value="1"/>
</dbReference>